<name>A0A2T0SNS8_9BACT</name>
<dbReference type="Proteomes" id="UP000238375">
    <property type="component" value="Unassembled WGS sequence"/>
</dbReference>
<proteinExistence type="predicted"/>
<dbReference type="AlphaFoldDB" id="A0A2T0SNS8"/>
<dbReference type="EMBL" id="PVTE01000015">
    <property type="protein sequence ID" value="PRY35060.1"/>
    <property type="molecule type" value="Genomic_DNA"/>
</dbReference>
<evidence type="ECO:0000313" key="3">
    <source>
        <dbReference type="EMBL" id="PRY35060.1"/>
    </source>
</evidence>
<accession>A0A2T0SNS8</accession>
<comment type="caution">
    <text evidence="3">The sequence shown here is derived from an EMBL/GenBank/DDBJ whole genome shotgun (WGS) entry which is preliminary data.</text>
</comment>
<feature type="compositionally biased region" description="Polar residues" evidence="1">
    <location>
        <begin position="274"/>
        <end position="286"/>
    </location>
</feature>
<dbReference type="Pfam" id="PF13101">
    <property type="entry name" value="DUF3945"/>
    <property type="match status" value="1"/>
</dbReference>
<feature type="region of interest" description="Disordered" evidence="1">
    <location>
        <begin position="263"/>
        <end position="307"/>
    </location>
</feature>
<evidence type="ECO:0000259" key="2">
    <source>
        <dbReference type="Pfam" id="PF13101"/>
    </source>
</evidence>
<dbReference type="RefSeq" id="WP_106139195.1">
    <property type="nucleotide sequence ID" value="NZ_PVTE01000015.1"/>
</dbReference>
<organism evidence="3 4">
    <name type="scientific">Spirosoma oryzae</name>
    <dbReference type="NCBI Taxonomy" id="1469603"/>
    <lineage>
        <taxon>Bacteria</taxon>
        <taxon>Pseudomonadati</taxon>
        <taxon>Bacteroidota</taxon>
        <taxon>Cytophagia</taxon>
        <taxon>Cytophagales</taxon>
        <taxon>Cytophagaceae</taxon>
        <taxon>Spirosoma</taxon>
    </lineage>
</organism>
<evidence type="ECO:0000313" key="4">
    <source>
        <dbReference type="Proteomes" id="UP000238375"/>
    </source>
</evidence>
<protein>
    <submittedName>
        <fullName evidence="3">Uncharacterized protein DUF3945</fullName>
    </submittedName>
</protein>
<feature type="compositionally biased region" description="Basic and acidic residues" evidence="1">
    <location>
        <begin position="264"/>
        <end position="273"/>
    </location>
</feature>
<dbReference type="OrthoDB" id="1081890at2"/>
<sequence length="307" mass="34264">METATNYARQQADGLDNIAPTTLQGQQAWQYAQSDNFLSPEEAAAVMRQQLEPYRDQITAKLTQIGYAPDNLAKHPQIEQALYSGQQTESLGILVGSELELRGRLRIVMTEQGPDFRFTPTQPALTIPDSVSGVRLSKNEQQQLREEGALERPVLLPENGTLVPTFLRIDPQTQTLELWRVQPEQLPTKLLGVDLTRDQQLQLVSGHAIHLMGLRDSQNEPFNAMVSLSPAKQSIQLSDFSRQNVALKADTPFQQQLALNNEGAKTDQTRGQEIRTGQSVVTNAQKETVEKQPDEQQAQSVGKRMSR</sequence>
<keyword evidence="4" id="KW-1185">Reference proteome</keyword>
<dbReference type="InterPro" id="IPR025222">
    <property type="entry name" value="DUF3945"/>
</dbReference>
<evidence type="ECO:0000256" key="1">
    <source>
        <dbReference type="SAM" id="MobiDB-lite"/>
    </source>
</evidence>
<gene>
    <name evidence="3" type="ORF">CLV58_115143</name>
</gene>
<reference evidence="3 4" key="1">
    <citation type="submission" date="2018-03" db="EMBL/GenBank/DDBJ databases">
        <title>Genomic Encyclopedia of Archaeal and Bacterial Type Strains, Phase II (KMG-II): from individual species to whole genera.</title>
        <authorList>
            <person name="Goeker M."/>
        </authorList>
    </citation>
    <scope>NUCLEOTIDE SEQUENCE [LARGE SCALE GENOMIC DNA]</scope>
    <source>
        <strain evidence="3 4">DSM 28354</strain>
    </source>
</reference>
<feature type="domain" description="DUF3945" evidence="2">
    <location>
        <begin position="187"/>
        <end position="236"/>
    </location>
</feature>